<protein>
    <submittedName>
        <fullName evidence="2">Uncharacterized protein</fullName>
    </submittedName>
</protein>
<gene>
    <name evidence="2" type="ORF">D0511_05035</name>
</gene>
<feature type="transmembrane region" description="Helical" evidence="1">
    <location>
        <begin position="41"/>
        <end position="58"/>
    </location>
</feature>
<feature type="transmembrane region" description="Helical" evidence="1">
    <location>
        <begin position="92"/>
        <end position="113"/>
    </location>
</feature>
<evidence type="ECO:0000313" key="3">
    <source>
        <dbReference type="Proteomes" id="UP000258102"/>
    </source>
</evidence>
<feature type="transmembrane region" description="Helical" evidence="1">
    <location>
        <begin position="65"/>
        <end position="86"/>
    </location>
</feature>
<keyword evidence="1" id="KW-0472">Membrane</keyword>
<proteinExistence type="predicted"/>
<keyword evidence="1" id="KW-1133">Transmembrane helix</keyword>
<sequence length="121" mass="13658">MVKIILCIWCVCLIVGGATHIFDSVYFGLLPYKFVPLWLNIYWSALGVIDLVAVFLLLKYRLQGVLLTLAIMLSNVIVNSIAYYSLEVISDAWSLQLQTLFFGFCLGSAFLLWRTGVVKQT</sequence>
<dbReference type="AlphaFoldDB" id="A0AAD0W5T5"/>
<accession>A0AAD0W5T5</accession>
<dbReference type="KEGG" id="ppis:B1L02_12695"/>
<evidence type="ECO:0000256" key="1">
    <source>
        <dbReference type="SAM" id="Phobius"/>
    </source>
</evidence>
<organism evidence="2 3">
    <name type="scientific">Pseudoalteromonas piscicida</name>
    <dbReference type="NCBI Taxonomy" id="43662"/>
    <lineage>
        <taxon>Bacteria</taxon>
        <taxon>Pseudomonadati</taxon>
        <taxon>Pseudomonadota</taxon>
        <taxon>Gammaproteobacteria</taxon>
        <taxon>Alteromonadales</taxon>
        <taxon>Pseudoalteromonadaceae</taxon>
        <taxon>Pseudoalteromonas</taxon>
    </lineage>
</organism>
<name>A0AAD0W5T5_PSEO7</name>
<keyword evidence="1" id="KW-0812">Transmembrane</keyword>
<dbReference type="EMBL" id="CP031761">
    <property type="protein sequence ID" value="AXR03921.1"/>
    <property type="molecule type" value="Genomic_DNA"/>
</dbReference>
<reference evidence="2 3" key="1">
    <citation type="submission" date="2018-08" db="EMBL/GenBank/DDBJ databases">
        <title>Whole Genome Sequences of Two Pseudoalteromonas piscicida Strains, DE1-A and DE2-A, which Exhibit Strong Antibacterial Activity against Vibrio vulnificus.</title>
        <authorList>
            <person name="Richards G.P."/>
            <person name="Needleman D.S."/>
            <person name="Watson M.A."/>
            <person name="Polson S.W."/>
        </authorList>
    </citation>
    <scope>NUCLEOTIDE SEQUENCE [LARGE SCALE GENOMIC DNA]</scope>
    <source>
        <strain evidence="2 3">DE2-A</strain>
    </source>
</reference>
<dbReference type="Proteomes" id="UP000258102">
    <property type="component" value="Chromosome 1"/>
</dbReference>
<evidence type="ECO:0000313" key="2">
    <source>
        <dbReference type="EMBL" id="AXR03921.1"/>
    </source>
</evidence>